<gene>
    <name evidence="2" type="ORF">Cvel_13871</name>
</gene>
<protein>
    <submittedName>
        <fullName evidence="2">Uncharacterized protein</fullName>
    </submittedName>
</protein>
<accession>A0A0G4IF51</accession>
<organism evidence="2">
    <name type="scientific">Chromera velia CCMP2878</name>
    <dbReference type="NCBI Taxonomy" id="1169474"/>
    <lineage>
        <taxon>Eukaryota</taxon>
        <taxon>Sar</taxon>
        <taxon>Alveolata</taxon>
        <taxon>Colpodellida</taxon>
        <taxon>Chromeraceae</taxon>
        <taxon>Chromera</taxon>
    </lineage>
</organism>
<dbReference type="AlphaFoldDB" id="A0A0G4IF51"/>
<reference evidence="2" key="1">
    <citation type="submission" date="2014-11" db="EMBL/GenBank/DDBJ databases">
        <authorList>
            <person name="Otto D Thomas"/>
            <person name="Naeem Raeece"/>
        </authorList>
    </citation>
    <scope>NUCLEOTIDE SEQUENCE</scope>
</reference>
<feature type="region of interest" description="Disordered" evidence="1">
    <location>
        <begin position="24"/>
        <end position="45"/>
    </location>
</feature>
<dbReference type="EMBL" id="CDMZ01005915">
    <property type="protein sequence ID" value="CEM55832.1"/>
    <property type="molecule type" value="Genomic_DNA"/>
</dbReference>
<evidence type="ECO:0000313" key="2">
    <source>
        <dbReference type="EMBL" id="CEM55832.1"/>
    </source>
</evidence>
<sequence>MGLGGEIEEDAQMVREHERRLTMRVEGIAKERETESGAGKRTVLAKQPRSQECRALLGSPCARTGLMQVWLDVSESLSDKFAMAKEKGIRGVGPFTWTGAVRSDPAGPPGMSDDWLAAIWKSLDVFGPKEVQSTHRGKEMGEESTVLIA</sequence>
<dbReference type="VEuPathDB" id="CryptoDB:Cvel_13871"/>
<name>A0A0G4IF51_9ALVE</name>
<proteinExistence type="predicted"/>
<feature type="compositionally biased region" description="Basic and acidic residues" evidence="1">
    <location>
        <begin position="24"/>
        <end position="35"/>
    </location>
</feature>
<evidence type="ECO:0000256" key="1">
    <source>
        <dbReference type="SAM" id="MobiDB-lite"/>
    </source>
</evidence>